<keyword evidence="2" id="KW-1185">Reference proteome</keyword>
<evidence type="ECO:0000313" key="1">
    <source>
        <dbReference type="EMBL" id="KAI3828311.1"/>
    </source>
</evidence>
<gene>
    <name evidence="1" type="ORF">L1987_02411</name>
</gene>
<name>A0ACB9K7X5_9ASTR</name>
<sequence>MAKLAPFVFTLTVILAFSEVFAYRTTITTTIIEDNGHGSLLDSLDNPRTSQAQCPKITGETNCHAHILRDVHSLTPNQGVQQSLEMCCTDLKKVTKQCQCDTIHQTYDKALKKVNGELYKRVVLTAAQTLPKACKLEVTDCQIKGPNVN</sequence>
<evidence type="ECO:0000313" key="2">
    <source>
        <dbReference type="Proteomes" id="UP001056120"/>
    </source>
</evidence>
<accession>A0ACB9K7X5</accession>
<reference evidence="2" key="1">
    <citation type="journal article" date="2022" name="Mol. Ecol. Resour.">
        <title>The genomes of chicory, endive, great burdock and yacon provide insights into Asteraceae palaeo-polyploidization history and plant inulin production.</title>
        <authorList>
            <person name="Fan W."/>
            <person name="Wang S."/>
            <person name="Wang H."/>
            <person name="Wang A."/>
            <person name="Jiang F."/>
            <person name="Liu H."/>
            <person name="Zhao H."/>
            <person name="Xu D."/>
            <person name="Zhang Y."/>
        </authorList>
    </citation>
    <scope>NUCLEOTIDE SEQUENCE [LARGE SCALE GENOMIC DNA]</scope>
    <source>
        <strain evidence="2">cv. Yunnan</strain>
    </source>
</reference>
<proteinExistence type="predicted"/>
<reference evidence="1 2" key="2">
    <citation type="journal article" date="2022" name="Mol. Ecol. Resour.">
        <title>The genomes of chicory, endive, great burdock and yacon provide insights into Asteraceae paleo-polyploidization history and plant inulin production.</title>
        <authorList>
            <person name="Fan W."/>
            <person name="Wang S."/>
            <person name="Wang H."/>
            <person name="Wang A."/>
            <person name="Jiang F."/>
            <person name="Liu H."/>
            <person name="Zhao H."/>
            <person name="Xu D."/>
            <person name="Zhang Y."/>
        </authorList>
    </citation>
    <scope>NUCLEOTIDE SEQUENCE [LARGE SCALE GENOMIC DNA]</scope>
    <source>
        <strain evidence="2">cv. Yunnan</strain>
        <tissue evidence="1">Leaves</tissue>
    </source>
</reference>
<dbReference type="Proteomes" id="UP001056120">
    <property type="component" value="Linkage Group LG01"/>
</dbReference>
<organism evidence="1 2">
    <name type="scientific">Smallanthus sonchifolius</name>
    <dbReference type="NCBI Taxonomy" id="185202"/>
    <lineage>
        <taxon>Eukaryota</taxon>
        <taxon>Viridiplantae</taxon>
        <taxon>Streptophyta</taxon>
        <taxon>Embryophyta</taxon>
        <taxon>Tracheophyta</taxon>
        <taxon>Spermatophyta</taxon>
        <taxon>Magnoliopsida</taxon>
        <taxon>eudicotyledons</taxon>
        <taxon>Gunneridae</taxon>
        <taxon>Pentapetalae</taxon>
        <taxon>asterids</taxon>
        <taxon>campanulids</taxon>
        <taxon>Asterales</taxon>
        <taxon>Asteraceae</taxon>
        <taxon>Asteroideae</taxon>
        <taxon>Heliantheae alliance</taxon>
        <taxon>Millerieae</taxon>
        <taxon>Smallanthus</taxon>
    </lineage>
</organism>
<comment type="caution">
    <text evidence="1">The sequence shown here is derived from an EMBL/GenBank/DDBJ whole genome shotgun (WGS) entry which is preliminary data.</text>
</comment>
<dbReference type="EMBL" id="CM042018">
    <property type="protein sequence ID" value="KAI3828311.1"/>
    <property type="molecule type" value="Genomic_DNA"/>
</dbReference>
<protein>
    <submittedName>
        <fullName evidence="1">Uncharacterized protein</fullName>
    </submittedName>
</protein>